<evidence type="ECO:0000256" key="2">
    <source>
        <dbReference type="SAM" id="MobiDB-lite"/>
    </source>
</evidence>
<organism evidence="4 5">
    <name type="scientific">Cadophora malorum</name>
    <dbReference type="NCBI Taxonomy" id="108018"/>
    <lineage>
        <taxon>Eukaryota</taxon>
        <taxon>Fungi</taxon>
        <taxon>Dikarya</taxon>
        <taxon>Ascomycota</taxon>
        <taxon>Pezizomycotina</taxon>
        <taxon>Leotiomycetes</taxon>
        <taxon>Helotiales</taxon>
        <taxon>Ploettnerulaceae</taxon>
        <taxon>Cadophora</taxon>
    </lineage>
</organism>
<reference evidence="4" key="1">
    <citation type="submission" date="2021-02" db="EMBL/GenBank/DDBJ databases">
        <title>Genome sequence Cadophora malorum strain M34.</title>
        <authorList>
            <person name="Stefanovic E."/>
            <person name="Vu D."/>
            <person name="Scully C."/>
            <person name="Dijksterhuis J."/>
            <person name="Roader J."/>
            <person name="Houbraken J."/>
        </authorList>
    </citation>
    <scope>NUCLEOTIDE SEQUENCE</scope>
    <source>
        <strain evidence="4">M34</strain>
    </source>
</reference>
<feature type="compositionally biased region" description="Low complexity" evidence="2">
    <location>
        <begin position="382"/>
        <end position="391"/>
    </location>
</feature>
<dbReference type="PANTHER" id="PTHR47784:SF5">
    <property type="entry name" value="STEROL UPTAKE CONTROL PROTEIN 2"/>
    <property type="match status" value="1"/>
</dbReference>
<evidence type="ECO:0000313" key="4">
    <source>
        <dbReference type="EMBL" id="KAG4415498.1"/>
    </source>
</evidence>
<dbReference type="InterPro" id="IPR053157">
    <property type="entry name" value="Sterol_Uptake_Regulator"/>
</dbReference>
<evidence type="ECO:0000259" key="3">
    <source>
        <dbReference type="PROSITE" id="PS50048"/>
    </source>
</evidence>
<dbReference type="InterPro" id="IPR036864">
    <property type="entry name" value="Zn2-C6_fun-type_DNA-bd_sf"/>
</dbReference>
<dbReference type="Gene3D" id="4.10.240.10">
    <property type="entry name" value="Zn(2)-C6 fungal-type DNA-binding domain"/>
    <property type="match status" value="1"/>
</dbReference>
<dbReference type="Pfam" id="PF00172">
    <property type="entry name" value="Zn_clus"/>
    <property type="match status" value="1"/>
</dbReference>
<dbReference type="GO" id="GO:0008270">
    <property type="term" value="F:zinc ion binding"/>
    <property type="evidence" value="ECO:0007669"/>
    <property type="project" value="InterPro"/>
</dbReference>
<dbReference type="OrthoDB" id="4937900at2759"/>
<dbReference type="EMBL" id="JAFJYH010000220">
    <property type="protein sequence ID" value="KAG4415498.1"/>
    <property type="molecule type" value="Genomic_DNA"/>
</dbReference>
<feature type="region of interest" description="Disordered" evidence="2">
    <location>
        <begin position="363"/>
        <end position="391"/>
    </location>
</feature>
<dbReference type="SUPFAM" id="SSF57701">
    <property type="entry name" value="Zn2/Cys6 DNA-binding domain"/>
    <property type="match status" value="1"/>
</dbReference>
<dbReference type="InterPro" id="IPR001138">
    <property type="entry name" value="Zn2Cys6_DnaBD"/>
</dbReference>
<dbReference type="GO" id="GO:0001228">
    <property type="term" value="F:DNA-binding transcription activator activity, RNA polymerase II-specific"/>
    <property type="evidence" value="ECO:0007669"/>
    <property type="project" value="TreeGrafter"/>
</dbReference>
<name>A0A8H7W7U0_9HELO</name>
<proteinExistence type="predicted"/>
<dbReference type="AlphaFoldDB" id="A0A8H7W7U0"/>
<dbReference type="Proteomes" id="UP000664132">
    <property type="component" value="Unassembled WGS sequence"/>
</dbReference>
<feature type="domain" description="Zn(2)-C6 fungal-type" evidence="3">
    <location>
        <begin position="14"/>
        <end position="44"/>
    </location>
</feature>
<gene>
    <name evidence="4" type="ORF">IFR04_011370</name>
</gene>
<protein>
    <recommendedName>
        <fullName evidence="3">Zn(2)-C6 fungal-type domain-containing protein</fullName>
    </recommendedName>
</protein>
<dbReference type="CDD" id="cd00067">
    <property type="entry name" value="GAL4"/>
    <property type="match status" value="1"/>
</dbReference>
<keyword evidence="5" id="KW-1185">Reference proteome</keyword>
<dbReference type="PANTHER" id="PTHR47784">
    <property type="entry name" value="STEROL UPTAKE CONTROL PROTEIN 2"/>
    <property type="match status" value="1"/>
</dbReference>
<dbReference type="PROSITE" id="PS50048">
    <property type="entry name" value="ZN2_CY6_FUNGAL_2"/>
    <property type="match status" value="1"/>
</dbReference>
<comment type="caution">
    <text evidence="4">The sequence shown here is derived from an EMBL/GenBank/DDBJ whole genome shotgun (WGS) entry which is preliminary data.</text>
</comment>
<evidence type="ECO:0000313" key="5">
    <source>
        <dbReference type="Proteomes" id="UP000664132"/>
    </source>
</evidence>
<dbReference type="SMART" id="SM00066">
    <property type="entry name" value="GAL4"/>
    <property type="match status" value="1"/>
</dbReference>
<keyword evidence="1" id="KW-0539">Nucleus</keyword>
<accession>A0A8H7W7U0</accession>
<evidence type="ECO:0000256" key="1">
    <source>
        <dbReference type="ARBA" id="ARBA00023242"/>
    </source>
</evidence>
<sequence length="391" mass="44397">MNNSRLTHKKSRKGCLQCKRRKIKCDEQSPRCTPCIKHRVSCSFNEREPSSSLSASLVASPILPNQLLDLELLHNFTTATSDTLSDRVGVNELFRVAMVAESFKYDFLIHSILAVSGFHLARYSESPPQKRLYSEAAIAHYNTTIQLFRKILVEDITPTNCHAIFACSGMIFVGSCAQPRPELDYSRVLEWFTLLRGVSTVVNPSMEWVSVGPFARMVNPEPAKTKTNLDPGVEMQAEYFDSHFEALSSYFYQTSTAADYEVLKETLVLLRHTFVGQAPHEVRSLFWWPVMISTEYLALLVAGRPEAMVVLACYCVLLFKREYRWWLDGWPEFMFGVVRRELNGRLGIWMRWPMEKMGVLGERRERSESSVDGSPGEGGYVGSEVSGTSPF</sequence>
<dbReference type="PROSITE" id="PS00463">
    <property type="entry name" value="ZN2_CY6_FUNGAL_1"/>
    <property type="match status" value="1"/>
</dbReference>